<dbReference type="PRINTS" id="PR01071">
    <property type="entry name" value="ACOABIOTINCC"/>
</dbReference>
<dbReference type="GO" id="GO:0003989">
    <property type="term" value="F:acetyl-CoA carboxylase activity"/>
    <property type="evidence" value="ECO:0007669"/>
    <property type="project" value="InterPro"/>
</dbReference>
<dbReference type="InterPro" id="IPR001882">
    <property type="entry name" value="Biotin_BS"/>
</dbReference>
<organism evidence="11 12">
    <name type="scientific">Komagataeibacter saccharivorans</name>
    <dbReference type="NCBI Taxonomy" id="265959"/>
    <lineage>
        <taxon>Bacteria</taxon>
        <taxon>Pseudomonadati</taxon>
        <taxon>Pseudomonadota</taxon>
        <taxon>Alphaproteobacteria</taxon>
        <taxon>Acetobacterales</taxon>
        <taxon>Acetobacteraceae</taxon>
        <taxon>Komagataeibacter</taxon>
    </lineage>
</organism>
<keyword evidence="5 9" id="KW-0276">Fatty acid metabolism</keyword>
<feature type="domain" description="Lipoyl-binding" evidence="10">
    <location>
        <begin position="65"/>
        <end position="141"/>
    </location>
</feature>
<name>A0A347WFJ8_9PROT</name>
<evidence type="ECO:0000256" key="8">
    <source>
        <dbReference type="ARBA" id="ARBA00023267"/>
    </source>
</evidence>
<reference evidence="11 12" key="1">
    <citation type="submission" date="2017-08" db="EMBL/GenBank/DDBJ databases">
        <title>Complete genome sequence of Gluconacetobacter saccharivorans CV1 isolated from Fermented Vinegar.</title>
        <authorList>
            <person name="Kim S.-Y."/>
        </authorList>
    </citation>
    <scope>NUCLEOTIDE SEQUENCE [LARGE SCALE GENOMIC DNA]</scope>
    <source>
        <strain evidence="11 12">CV1</strain>
    </source>
</reference>
<dbReference type="PANTHER" id="PTHR45266:SF3">
    <property type="entry name" value="OXALOACETATE DECARBOXYLASE ALPHA CHAIN"/>
    <property type="match status" value="1"/>
</dbReference>
<sequence length="145" mass="15704">MNIDLTHLETLMARMAQLGIAELDYRQGDERIHLVRTATQPAAPTANTDAPPALSVPSVPAAPAQTIIAAPMHGQFYAAAAPDAPPFVQVGDTVSEGQTLYILEVMKTLSRMEAEYPCRIVEILVTNGQPVEPETPLFRVERLNA</sequence>
<dbReference type="RefSeq" id="WP_118963445.1">
    <property type="nucleotide sequence ID" value="NZ_CP023036.1"/>
</dbReference>
<evidence type="ECO:0000259" key="10">
    <source>
        <dbReference type="PROSITE" id="PS50968"/>
    </source>
</evidence>
<evidence type="ECO:0000256" key="5">
    <source>
        <dbReference type="ARBA" id="ARBA00022832"/>
    </source>
</evidence>
<keyword evidence="8 9" id="KW-0092">Biotin</keyword>
<accession>A0A347WFJ8</accession>
<keyword evidence="4 9" id="KW-0444">Lipid biosynthesis</keyword>
<protein>
    <recommendedName>
        <fullName evidence="3 9">Biotin carboxyl carrier protein of acetyl-CoA carboxylase</fullName>
    </recommendedName>
</protein>
<evidence type="ECO:0000256" key="9">
    <source>
        <dbReference type="RuleBase" id="RU364072"/>
    </source>
</evidence>
<dbReference type="Gene3D" id="2.40.50.100">
    <property type="match status" value="1"/>
</dbReference>
<evidence type="ECO:0000313" key="12">
    <source>
        <dbReference type="Proteomes" id="UP000264120"/>
    </source>
</evidence>
<comment type="pathway">
    <text evidence="2 9">Lipid metabolism; fatty acid biosynthesis.</text>
</comment>
<evidence type="ECO:0000256" key="2">
    <source>
        <dbReference type="ARBA" id="ARBA00005194"/>
    </source>
</evidence>
<evidence type="ECO:0000256" key="6">
    <source>
        <dbReference type="ARBA" id="ARBA00023098"/>
    </source>
</evidence>
<dbReference type="Pfam" id="PF00364">
    <property type="entry name" value="Biotin_lipoyl"/>
    <property type="match status" value="1"/>
</dbReference>
<dbReference type="InterPro" id="IPR001249">
    <property type="entry name" value="AcCoA_biotinCC"/>
</dbReference>
<keyword evidence="7 9" id="KW-0275">Fatty acid biosynthesis</keyword>
<dbReference type="InterPro" id="IPR000089">
    <property type="entry name" value="Biotin_lipoyl"/>
</dbReference>
<dbReference type="PANTHER" id="PTHR45266">
    <property type="entry name" value="OXALOACETATE DECARBOXYLASE ALPHA CHAIN"/>
    <property type="match status" value="1"/>
</dbReference>
<dbReference type="UniPathway" id="UPA00094"/>
<proteinExistence type="predicted"/>
<dbReference type="SUPFAM" id="SSF51230">
    <property type="entry name" value="Single hybrid motif"/>
    <property type="match status" value="1"/>
</dbReference>
<dbReference type="GO" id="GO:0006633">
    <property type="term" value="P:fatty acid biosynthetic process"/>
    <property type="evidence" value="ECO:0007669"/>
    <property type="project" value="UniProtKB-UniPathway"/>
</dbReference>
<keyword evidence="12" id="KW-1185">Reference proteome</keyword>
<evidence type="ECO:0000256" key="1">
    <source>
        <dbReference type="ARBA" id="ARBA00003761"/>
    </source>
</evidence>
<dbReference type="KEGG" id="ksc:CD178_02895"/>
<dbReference type="PROSITE" id="PS00188">
    <property type="entry name" value="BIOTIN"/>
    <property type="match status" value="1"/>
</dbReference>
<dbReference type="AlphaFoldDB" id="A0A347WFJ8"/>
<dbReference type="PROSITE" id="PS50968">
    <property type="entry name" value="BIOTINYL_LIPOYL"/>
    <property type="match status" value="1"/>
</dbReference>
<dbReference type="CDD" id="cd06850">
    <property type="entry name" value="biotinyl_domain"/>
    <property type="match status" value="1"/>
</dbReference>
<evidence type="ECO:0000256" key="7">
    <source>
        <dbReference type="ARBA" id="ARBA00023160"/>
    </source>
</evidence>
<dbReference type="InterPro" id="IPR011053">
    <property type="entry name" value="Single_hybrid_motif"/>
</dbReference>
<dbReference type="EMBL" id="CP023036">
    <property type="protein sequence ID" value="AXY23641.1"/>
    <property type="molecule type" value="Genomic_DNA"/>
</dbReference>
<evidence type="ECO:0000256" key="3">
    <source>
        <dbReference type="ARBA" id="ARBA00017562"/>
    </source>
</evidence>
<dbReference type="Proteomes" id="UP000264120">
    <property type="component" value="Chromosome"/>
</dbReference>
<evidence type="ECO:0000313" key="11">
    <source>
        <dbReference type="EMBL" id="AXY23641.1"/>
    </source>
</evidence>
<evidence type="ECO:0000256" key="4">
    <source>
        <dbReference type="ARBA" id="ARBA00022516"/>
    </source>
</evidence>
<dbReference type="InterPro" id="IPR050709">
    <property type="entry name" value="Biotin_Carboxyl_Carrier/Decarb"/>
</dbReference>
<dbReference type="GO" id="GO:0009317">
    <property type="term" value="C:acetyl-CoA carboxylase complex"/>
    <property type="evidence" value="ECO:0007669"/>
    <property type="project" value="InterPro"/>
</dbReference>
<dbReference type="OrthoDB" id="9811735at2"/>
<comment type="function">
    <text evidence="1 9">This protein is a component of the acetyl coenzyme A carboxylase complex; first, biotin carboxylase catalyzes the carboxylation of the carrier protein and then the transcarboxylase transfers the carboxyl group to form malonyl-CoA.</text>
</comment>
<keyword evidence="6 9" id="KW-0443">Lipid metabolism</keyword>
<gene>
    <name evidence="11" type="primary">accB_3</name>
    <name evidence="11" type="ORF">CD178_02895</name>
</gene>